<dbReference type="GO" id="GO:0016491">
    <property type="term" value="F:oxidoreductase activity"/>
    <property type="evidence" value="ECO:0007669"/>
    <property type="project" value="InterPro"/>
</dbReference>
<dbReference type="InterPro" id="IPR013149">
    <property type="entry name" value="ADH-like_C"/>
</dbReference>
<evidence type="ECO:0000259" key="1">
    <source>
        <dbReference type="SMART" id="SM00829"/>
    </source>
</evidence>
<dbReference type="InterPro" id="IPR020843">
    <property type="entry name" value="ER"/>
</dbReference>
<dbReference type="Pfam" id="PF08240">
    <property type="entry name" value="ADH_N"/>
    <property type="match status" value="1"/>
</dbReference>
<dbReference type="OrthoDB" id="3509362at2759"/>
<evidence type="ECO:0000313" key="3">
    <source>
        <dbReference type="Proteomes" id="UP000191518"/>
    </source>
</evidence>
<dbReference type="Gene3D" id="3.40.50.720">
    <property type="entry name" value="NAD(P)-binding Rossmann-like Domain"/>
    <property type="match status" value="1"/>
</dbReference>
<dbReference type="Pfam" id="PF00107">
    <property type="entry name" value="ADH_zinc_N"/>
    <property type="match status" value="1"/>
</dbReference>
<proteinExistence type="predicted"/>
<evidence type="ECO:0000313" key="2">
    <source>
        <dbReference type="EMBL" id="OQE09904.1"/>
    </source>
</evidence>
<organism evidence="2 3">
    <name type="scientific">Penicillium vulpinum</name>
    <dbReference type="NCBI Taxonomy" id="29845"/>
    <lineage>
        <taxon>Eukaryota</taxon>
        <taxon>Fungi</taxon>
        <taxon>Dikarya</taxon>
        <taxon>Ascomycota</taxon>
        <taxon>Pezizomycotina</taxon>
        <taxon>Eurotiomycetes</taxon>
        <taxon>Eurotiomycetidae</taxon>
        <taxon>Eurotiales</taxon>
        <taxon>Aspergillaceae</taxon>
        <taxon>Penicillium</taxon>
    </lineage>
</organism>
<dbReference type="InterPro" id="IPR011032">
    <property type="entry name" value="GroES-like_sf"/>
</dbReference>
<sequence>MVGTFKKYILPERKGFHCLTLHDVPKPRPQYGQILVRIKAVSLNWRDCAIAKGIYAYPGECCDVPGSDGAGIVEEIGEGVTEWKSGDRVVANFIQDHLTVRLTPGAVKSCLAGGRPGLLGEYMILPQSGVVRIPEYLSFEEAACLPCAAVTAWNALYGSVPIRPGDVVVLQGTGGVAMFGLQIARAAGAVTIITSSSDEKLAKARELGATYGINYRTSDWAAEVKAVTHGRGADHILEVGGIGTLPQSFQAVAWNGLIHSIGHITNMVGDHKNGGHSDATFLTIDPPYILRRIIVGSREQFQDLLACFTANSIRPIINRTFEFEKTQDAYEYLWGSSHIGKVVIRIP</sequence>
<comment type="caution">
    <text evidence="2">The sequence shown here is derived from an EMBL/GenBank/DDBJ whole genome shotgun (WGS) entry which is preliminary data.</text>
</comment>
<dbReference type="PANTHER" id="PTHR45033">
    <property type="match status" value="1"/>
</dbReference>
<accession>A0A1V6S862</accession>
<reference evidence="3" key="1">
    <citation type="journal article" date="2017" name="Nat. Microbiol.">
        <title>Global analysis of biosynthetic gene clusters reveals vast potential of secondary metabolite production in Penicillium species.</title>
        <authorList>
            <person name="Nielsen J.C."/>
            <person name="Grijseels S."/>
            <person name="Prigent S."/>
            <person name="Ji B."/>
            <person name="Dainat J."/>
            <person name="Nielsen K.F."/>
            <person name="Frisvad J.C."/>
            <person name="Workman M."/>
            <person name="Nielsen J."/>
        </authorList>
    </citation>
    <scope>NUCLEOTIDE SEQUENCE [LARGE SCALE GENOMIC DNA]</scope>
    <source>
        <strain evidence="3">IBT 29486</strain>
    </source>
</reference>
<dbReference type="PANTHER" id="PTHR45033:SF2">
    <property type="entry name" value="ZINC-TYPE ALCOHOL DEHYDROGENASE-LIKE PROTEIN C1773.06C"/>
    <property type="match status" value="1"/>
</dbReference>
<dbReference type="SMART" id="SM00829">
    <property type="entry name" value="PKS_ER"/>
    <property type="match status" value="1"/>
</dbReference>
<dbReference type="SUPFAM" id="SSF51735">
    <property type="entry name" value="NAD(P)-binding Rossmann-fold domains"/>
    <property type="match status" value="1"/>
</dbReference>
<keyword evidence="3" id="KW-1185">Reference proteome</keyword>
<gene>
    <name evidence="2" type="ORF">PENVUL_c005G03383</name>
</gene>
<protein>
    <recommendedName>
        <fullName evidence="1">Enoyl reductase (ER) domain-containing protein</fullName>
    </recommendedName>
</protein>
<name>A0A1V6S862_9EURO</name>
<dbReference type="EMBL" id="MDYP01000005">
    <property type="protein sequence ID" value="OQE09904.1"/>
    <property type="molecule type" value="Genomic_DNA"/>
</dbReference>
<feature type="domain" description="Enoyl reductase (ER)" evidence="1">
    <location>
        <begin position="15"/>
        <end position="344"/>
    </location>
</feature>
<dbReference type="CDD" id="cd08276">
    <property type="entry name" value="MDR7"/>
    <property type="match status" value="1"/>
</dbReference>
<dbReference type="STRING" id="29845.A0A1V6S862"/>
<dbReference type="InterPro" id="IPR052711">
    <property type="entry name" value="Zinc_ADH-like"/>
</dbReference>
<dbReference type="AlphaFoldDB" id="A0A1V6S862"/>
<dbReference type="SUPFAM" id="SSF50129">
    <property type="entry name" value="GroES-like"/>
    <property type="match status" value="1"/>
</dbReference>
<dbReference type="InterPro" id="IPR036291">
    <property type="entry name" value="NAD(P)-bd_dom_sf"/>
</dbReference>
<dbReference type="Gene3D" id="3.90.180.10">
    <property type="entry name" value="Medium-chain alcohol dehydrogenases, catalytic domain"/>
    <property type="match status" value="1"/>
</dbReference>
<dbReference type="InterPro" id="IPR013154">
    <property type="entry name" value="ADH-like_N"/>
</dbReference>
<dbReference type="Proteomes" id="UP000191518">
    <property type="component" value="Unassembled WGS sequence"/>
</dbReference>